<comment type="cofactor">
    <cofactor evidence="2">
        <name>Fe cation</name>
        <dbReference type="ChEBI" id="CHEBI:24875"/>
    </cofactor>
    <text evidence="2">Binds 1 Fe cation per subunit.</text>
</comment>
<dbReference type="Pfam" id="PF02678">
    <property type="entry name" value="Pirin"/>
    <property type="match status" value="1"/>
</dbReference>
<dbReference type="CDD" id="cd02910">
    <property type="entry name" value="cupin_Yhhw_N"/>
    <property type="match status" value="1"/>
</dbReference>
<dbReference type="PATRIC" id="fig|1136941.3.peg.3996"/>
<dbReference type="STRING" id="1136941.ACH46_19520"/>
<feature type="binding site" evidence="2">
    <location>
        <position position="61"/>
    </location>
    <ligand>
        <name>Fe cation</name>
        <dbReference type="ChEBI" id="CHEBI:24875"/>
    </ligand>
</feature>
<gene>
    <name evidence="6" type="ORF">ACH46_19520</name>
</gene>
<reference evidence="6 7" key="2">
    <citation type="journal article" date="2017" name="Int. J. Syst. Evol. Microbiol.">
        <title>Gordonia phthalatica sp. nov., a di-n-butyl phthalate-degrading bacterium isolated from activated sludge.</title>
        <authorList>
            <person name="Jin D."/>
            <person name="Kong X."/>
            <person name="Jia M."/>
            <person name="Yu X."/>
            <person name="Wang X."/>
            <person name="Zhuang X."/>
            <person name="Deng Y."/>
            <person name="Bai Z."/>
        </authorList>
    </citation>
    <scope>NUCLEOTIDE SEQUENCE [LARGE SCALE GENOMIC DNA]</scope>
    <source>
        <strain evidence="6 7">QH-11</strain>
    </source>
</reference>
<keyword evidence="7" id="KW-1185">Reference proteome</keyword>
<dbReference type="GO" id="GO:0051213">
    <property type="term" value="F:dioxygenase activity"/>
    <property type="evidence" value="ECO:0007669"/>
    <property type="project" value="UniProtKB-KW"/>
</dbReference>
<feature type="binding site" evidence="2">
    <location>
        <position position="63"/>
    </location>
    <ligand>
        <name>Fe cation</name>
        <dbReference type="ChEBI" id="CHEBI:24875"/>
    </ligand>
</feature>
<keyword evidence="2" id="KW-0479">Metal-binding</keyword>
<evidence type="ECO:0000256" key="1">
    <source>
        <dbReference type="ARBA" id="ARBA00008416"/>
    </source>
</evidence>
<comment type="similarity">
    <text evidence="1 3">Belongs to the pirin family.</text>
</comment>
<dbReference type="KEGG" id="goq:ACH46_19520"/>
<sequence length="244" mass="26657">MRHMSKYITRSGDRARTTTDWLDSAHSFSFGDHYDPANTHHGVLLVQNEDIVVPGQGFDTHPHAETEIVTWVLSGSLVHQDSEGHSGVIYPGLAQRMSAGRGIRHSERNDDAESPDEPVHFVQMWLMPDEHGIEPGYEQLDIAGELQPGRLVTVASGSPDHDSAIRIANRSATLSAARLSADQRVTVPTARFTHLFVTRGEVEVDGDRLAASDAVRAEGFGGSTIRATTDAEVLIWSMDARLGE</sequence>
<dbReference type="PANTHER" id="PTHR43212:SF3">
    <property type="entry name" value="QUERCETIN 2,3-DIOXYGENASE"/>
    <property type="match status" value="1"/>
</dbReference>
<evidence type="ECO:0000259" key="4">
    <source>
        <dbReference type="Pfam" id="PF02678"/>
    </source>
</evidence>
<dbReference type="AlphaFoldDB" id="A0A0N9MT24"/>
<dbReference type="InterPro" id="IPR014710">
    <property type="entry name" value="RmlC-like_jellyroll"/>
</dbReference>
<keyword evidence="6" id="KW-0560">Oxidoreductase</keyword>
<feature type="binding site" evidence="2">
    <location>
        <position position="105"/>
    </location>
    <ligand>
        <name>Fe cation</name>
        <dbReference type="ChEBI" id="CHEBI:24875"/>
    </ligand>
</feature>
<dbReference type="SUPFAM" id="SSF51182">
    <property type="entry name" value="RmlC-like cupins"/>
    <property type="match status" value="1"/>
</dbReference>
<dbReference type="InterPro" id="IPR011051">
    <property type="entry name" value="RmlC_Cupin_sf"/>
</dbReference>
<keyword evidence="2" id="KW-0408">Iron</keyword>
<evidence type="ECO:0000313" key="7">
    <source>
        <dbReference type="Proteomes" id="UP000063789"/>
    </source>
</evidence>
<dbReference type="Gene3D" id="2.60.120.10">
    <property type="entry name" value="Jelly Rolls"/>
    <property type="match status" value="2"/>
</dbReference>
<protein>
    <submittedName>
        <fullName evidence="6">Quercetin 2,3-dioxygenase</fullName>
    </submittedName>
</protein>
<feature type="binding site" evidence="2">
    <location>
        <position position="107"/>
    </location>
    <ligand>
        <name>Fe cation</name>
        <dbReference type="ChEBI" id="CHEBI:24875"/>
    </ligand>
</feature>
<evidence type="ECO:0000259" key="5">
    <source>
        <dbReference type="Pfam" id="PF17954"/>
    </source>
</evidence>
<dbReference type="PIRSF" id="PIRSF006232">
    <property type="entry name" value="Pirin"/>
    <property type="match status" value="1"/>
</dbReference>
<dbReference type="InterPro" id="IPR012093">
    <property type="entry name" value="Pirin"/>
</dbReference>
<feature type="domain" description="Pirin N-terminal" evidence="4">
    <location>
        <begin position="14"/>
        <end position="126"/>
    </location>
</feature>
<evidence type="ECO:0000313" key="6">
    <source>
        <dbReference type="EMBL" id="ALG86277.1"/>
    </source>
</evidence>
<keyword evidence="6" id="KW-0223">Dioxygenase</keyword>
<dbReference type="Proteomes" id="UP000063789">
    <property type="component" value="Chromosome"/>
</dbReference>
<proteinExistence type="inferred from homology"/>
<dbReference type="InterPro" id="IPR003829">
    <property type="entry name" value="Pirin_N_dom"/>
</dbReference>
<dbReference type="InterPro" id="IPR041602">
    <property type="entry name" value="Quercetinase_C"/>
</dbReference>
<dbReference type="GO" id="GO:0046872">
    <property type="term" value="F:metal ion binding"/>
    <property type="evidence" value="ECO:0007669"/>
    <property type="project" value="UniProtKB-KW"/>
</dbReference>
<dbReference type="PANTHER" id="PTHR43212">
    <property type="entry name" value="QUERCETIN 2,3-DIOXYGENASE"/>
    <property type="match status" value="1"/>
</dbReference>
<dbReference type="EMBL" id="CP011853">
    <property type="protein sequence ID" value="ALG86277.1"/>
    <property type="molecule type" value="Genomic_DNA"/>
</dbReference>
<evidence type="ECO:0000256" key="2">
    <source>
        <dbReference type="PIRSR" id="PIRSR006232-1"/>
    </source>
</evidence>
<reference evidence="7" key="1">
    <citation type="submission" date="2015-06" db="EMBL/GenBank/DDBJ databases">
        <title>Complete genome sequence and metabolic analysis of phthalate degradation pathway in Gordonia sp. QH-11.</title>
        <authorList>
            <person name="Jin D."/>
            <person name="Kong X."/>
            <person name="Bai Z."/>
        </authorList>
    </citation>
    <scope>NUCLEOTIDE SEQUENCE [LARGE SCALE GENOMIC DNA]</scope>
    <source>
        <strain evidence="7">QH-11</strain>
    </source>
</reference>
<organism evidence="6 7">
    <name type="scientific">Gordonia phthalatica</name>
    <dbReference type="NCBI Taxonomy" id="1136941"/>
    <lineage>
        <taxon>Bacteria</taxon>
        <taxon>Bacillati</taxon>
        <taxon>Actinomycetota</taxon>
        <taxon>Actinomycetes</taxon>
        <taxon>Mycobacteriales</taxon>
        <taxon>Gordoniaceae</taxon>
        <taxon>Gordonia</taxon>
    </lineage>
</organism>
<dbReference type="Pfam" id="PF17954">
    <property type="entry name" value="Pirin_C_2"/>
    <property type="match status" value="1"/>
</dbReference>
<evidence type="ECO:0000256" key="3">
    <source>
        <dbReference type="RuleBase" id="RU003457"/>
    </source>
</evidence>
<feature type="domain" description="Quercetin 2,3-dioxygenase C-terminal cupin" evidence="5">
    <location>
        <begin position="158"/>
        <end position="235"/>
    </location>
</feature>
<name>A0A0N9MT24_9ACTN</name>
<accession>A0A0N9MT24</accession>